<organism evidence="9">
    <name type="scientific">Ornithinibacillus sp. 4-3</name>
    <dbReference type="NCBI Taxonomy" id="3231488"/>
    <lineage>
        <taxon>Bacteria</taxon>
        <taxon>Bacillati</taxon>
        <taxon>Bacillota</taxon>
        <taxon>Bacilli</taxon>
        <taxon>Bacillales</taxon>
        <taxon>Bacillaceae</taxon>
        <taxon>Ornithinibacillus</taxon>
    </lineage>
</organism>
<reference evidence="9" key="1">
    <citation type="submission" date="2024-07" db="EMBL/GenBank/DDBJ databases">
        <title>Halotolerant mesophilic bacterium Ornithinibacillus sp. 4-3, sp. nov., isolated from soil.</title>
        <authorList>
            <person name="Sidarenka A.V."/>
            <person name="Guliayeva D.E."/>
            <person name="Leanovich S.I."/>
            <person name="Hileuskaya K.S."/>
            <person name="Akhremchuk A.E."/>
            <person name="Sikolenko M.A."/>
            <person name="Valentovich L.N."/>
        </authorList>
    </citation>
    <scope>NUCLEOTIDE SEQUENCE</scope>
    <source>
        <strain evidence="9">4-3</strain>
    </source>
</reference>
<dbReference type="Pfam" id="PF00381">
    <property type="entry name" value="PTS-HPr"/>
    <property type="match status" value="1"/>
</dbReference>
<feature type="domain" description="HPr" evidence="8">
    <location>
        <begin position="1"/>
        <end position="88"/>
    </location>
</feature>
<keyword evidence="5" id="KW-0963">Cytoplasm</keyword>
<keyword evidence="6" id="KW-0762">Sugar transport</keyword>
<keyword evidence="6" id="KW-0813">Transport</keyword>
<evidence type="ECO:0000256" key="2">
    <source>
        <dbReference type="ARBA" id="ARBA00004496"/>
    </source>
</evidence>
<dbReference type="PANTHER" id="PTHR33705:SF2">
    <property type="entry name" value="PHOSPHOCARRIER PROTEIN NPR"/>
    <property type="match status" value="1"/>
</dbReference>
<dbReference type="PANTHER" id="PTHR33705">
    <property type="entry name" value="PHOSPHOCARRIER PROTEIN HPR"/>
    <property type="match status" value="1"/>
</dbReference>
<dbReference type="NCBIfam" id="NF010352">
    <property type="entry name" value="PRK13780.1"/>
    <property type="match status" value="1"/>
</dbReference>
<proteinExistence type="inferred from homology"/>
<comment type="function">
    <text evidence="1">General (non sugar-specific) component of the phosphoenolpyruvate-dependent sugar phosphotransferase system (sugar PTS). This major carbohydrate active-transport system catalyzes the phosphorylation of incoming sugar substrates concomitantly with their translocation across the cell membrane. The phosphoryl group from phosphoenolpyruvate (PEP) is transferred to the phosphoryl carrier protein HPr by enzyme I. Phospho-HPr then transfers it to the PTS EIIA domain.</text>
</comment>
<evidence type="ECO:0000256" key="3">
    <source>
        <dbReference type="ARBA" id="ARBA00010736"/>
    </source>
</evidence>
<gene>
    <name evidence="9" type="ORF">AB4Y30_11920</name>
</gene>
<evidence type="ECO:0000259" key="8">
    <source>
        <dbReference type="PROSITE" id="PS51350"/>
    </source>
</evidence>
<comment type="subcellular location">
    <subcellularLocation>
        <location evidence="2">Cytoplasm</location>
    </subcellularLocation>
</comment>
<evidence type="ECO:0000256" key="5">
    <source>
        <dbReference type="ARBA" id="ARBA00022490"/>
    </source>
</evidence>
<dbReference type="Gene3D" id="3.30.1340.10">
    <property type="entry name" value="HPr-like"/>
    <property type="match status" value="1"/>
</dbReference>
<dbReference type="NCBIfam" id="TIGR01003">
    <property type="entry name" value="PTS_HPr_family"/>
    <property type="match status" value="1"/>
</dbReference>
<dbReference type="InterPro" id="IPR001020">
    <property type="entry name" value="PTS_HPr_His_P_site"/>
</dbReference>
<dbReference type="GO" id="GO:0009401">
    <property type="term" value="P:phosphoenolpyruvate-dependent sugar phosphotransferase system"/>
    <property type="evidence" value="ECO:0007669"/>
    <property type="project" value="UniProtKB-KW"/>
</dbReference>
<sequence>MRTHTYLITADVGVHARPATLLVNEAGQFDSDIDIQYNGIKVNLKSIMGVMSLGIPKGAEINIIANGPDEENASNSIEKVILEHLGEKVES</sequence>
<dbReference type="InterPro" id="IPR000032">
    <property type="entry name" value="HPr-like"/>
</dbReference>
<dbReference type="SUPFAM" id="SSF55594">
    <property type="entry name" value="HPr-like"/>
    <property type="match status" value="1"/>
</dbReference>
<dbReference type="PROSITE" id="PS00369">
    <property type="entry name" value="PTS_HPR_HIS"/>
    <property type="match status" value="1"/>
</dbReference>
<dbReference type="PROSITE" id="PS51350">
    <property type="entry name" value="PTS_HPR_DOM"/>
    <property type="match status" value="1"/>
</dbReference>
<dbReference type="PROSITE" id="PS00589">
    <property type="entry name" value="PTS_HPR_SER"/>
    <property type="match status" value="1"/>
</dbReference>
<dbReference type="RefSeq" id="WP_368652454.1">
    <property type="nucleotide sequence ID" value="NZ_CP162599.1"/>
</dbReference>
<dbReference type="AlphaFoldDB" id="A0AB39HKQ1"/>
<evidence type="ECO:0000256" key="7">
    <source>
        <dbReference type="ARBA" id="ARBA00022683"/>
    </source>
</evidence>
<dbReference type="InterPro" id="IPR050399">
    <property type="entry name" value="HPr"/>
</dbReference>
<protein>
    <recommendedName>
        <fullName evidence="4">Phosphocarrier protein HPr</fullName>
    </recommendedName>
</protein>
<evidence type="ECO:0000256" key="1">
    <source>
        <dbReference type="ARBA" id="ARBA00003681"/>
    </source>
</evidence>
<dbReference type="PRINTS" id="PR00107">
    <property type="entry name" value="PHOSPHOCPHPR"/>
</dbReference>
<comment type="similarity">
    <text evidence="3">Belongs to the HPr family.</text>
</comment>
<evidence type="ECO:0000256" key="4">
    <source>
        <dbReference type="ARBA" id="ARBA00020422"/>
    </source>
</evidence>
<accession>A0AB39HKQ1</accession>
<dbReference type="GO" id="GO:0005737">
    <property type="term" value="C:cytoplasm"/>
    <property type="evidence" value="ECO:0007669"/>
    <property type="project" value="UniProtKB-SubCell"/>
</dbReference>
<keyword evidence="7" id="KW-0598">Phosphotransferase system</keyword>
<dbReference type="InterPro" id="IPR002114">
    <property type="entry name" value="PTS_HPr_Ser_P_site"/>
</dbReference>
<name>A0AB39HKQ1_9BACI</name>
<dbReference type="InterPro" id="IPR035895">
    <property type="entry name" value="HPr-like_sf"/>
</dbReference>
<dbReference type="CDD" id="cd00367">
    <property type="entry name" value="PTS-HPr_like"/>
    <property type="match status" value="1"/>
</dbReference>
<evidence type="ECO:0000313" key="9">
    <source>
        <dbReference type="EMBL" id="XDK31728.1"/>
    </source>
</evidence>
<evidence type="ECO:0000256" key="6">
    <source>
        <dbReference type="ARBA" id="ARBA00022597"/>
    </source>
</evidence>
<dbReference type="EMBL" id="CP162599">
    <property type="protein sequence ID" value="XDK31728.1"/>
    <property type="molecule type" value="Genomic_DNA"/>
</dbReference>